<evidence type="ECO:0000313" key="2">
    <source>
        <dbReference type="EMBL" id="CAH0479963.1"/>
    </source>
</evidence>
<evidence type="ECO:0008006" key="6">
    <source>
        <dbReference type="Google" id="ProtNLM"/>
    </source>
</evidence>
<organism evidence="2 5">
    <name type="scientific">Peronospora belbahrii</name>
    <dbReference type="NCBI Taxonomy" id="622444"/>
    <lineage>
        <taxon>Eukaryota</taxon>
        <taxon>Sar</taxon>
        <taxon>Stramenopiles</taxon>
        <taxon>Oomycota</taxon>
        <taxon>Peronosporomycetes</taxon>
        <taxon>Peronosporales</taxon>
        <taxon>Peronosporaceae</taxon>
        <taxon>Peronospora</taxon>
    </lineage>
</organism>
<dbReference type="InterPro" id="IPR036397">
    <property type="entry name" value="RNaseH_sf"/>
</dbReference>
<keyword evidence="4" id="KW-1185">Reference proteome</keyword>
<protein>
    <recommendedName>
        <fullName evidence="6">Integrase catalytic domain-containing protein</fullName>
    </recommendedName>
</protein>
<evidence type="ECO:0000256" key="1">
    <source>
        <dbReference type="SAM" id="MobiDB-lite"/>
    </source>
</evidence>
<sequence>MIKQEYTVPHNPEQNDMEERMNRTMTEITHCMLSDVKLARFTGVIIDDCCGHPKYITKRVKSNIGFTQRDICEVYSVKLRSNSAPSVIDIVDEDEEGEELSGVPISMDTQIPITVLVERPIGAITTQNLITPGRDGEHGSNVQPVRKKQAVARNEQKSLLAARRVQPQRHQG</sequence>
<accession>A0AAU9L2W7</accession>
<dbReference type="InterPro" id="IPR012337">
    <property type="entry name" value="RNaseH-like_sf"/>
</dbReference>
<feature type="region of interest" description="Disordered" evidence="1">
    <location>
        <begin position="128"/>
        <end position="172"/>
    </location>
</feature>
<name>A0AAU9L2W7_9STRA</name>
<dbReference type="AlphaFoldDB" id="A0AAU9L2W7"/>
<dbReference type="Proteomes" id="UP001160483">
    <property type="component" value="Unassembled WGS sequence"/>
</dbReference>
<reference evidence="2 4" key="1">
    <citation type="submission" date="2021-11" db="EMBL/GenBank/DDBJ databases">
        <authorList>
            <person name="Islam A."/>
            <person name="Islam S."/>
            <person name="Flora M.S."/>
            <person name="Rahman M."/>
            <person name="Ziaur R.M."/>
            <person name="Epstein J.H."/>
            <person name="Hassan M."/>
            <person name="Klassen M."/>
            <person name="Woodard K."/>
            <person name="Webb A."/>
            <person name="Webby R.J."/>
            <person name="El Zowalaty M.E."/>
        </authorList>
    </citation>
    <scope>NUCLEOTIDE SEQUENCE</scope>
    <source>
        <strain evidence="3">Pbs1</strain>
        <strain evidence="2">Pbs3</strain>
    </source>
</reference>
<evidence type="ECO:0000313" key="3">
    <source>
        <dbReference type="EMBL" id="CAH0514914.1"/>
    </source>
</evidence>
<comment type="caution">
    <text evidence="2">The sequence shown here is derived from an EMBL/GenBank/DDBJ whole genome shotgun (WGS) entry which is preliminary data.</text>
</comment>
<evidence type="ECO:0000313" key="4">
    <source>
        <dbReference type="Proteomes" id="UP001158986"/>
    </source>
</evidence>
<dbReference type="GO" id="GO:0003676">
    <property type="term" value="F:nucleic acid binding"/>
    <property type="evidence" value="ECO:0007669"/>
    <property type="project" value="InterPro"/>
</dbReference>
<dbReference type="SUPFAM" id="SSF53098">
    <property type="entry name" value="Ribonuclease H-like"/>
    <property type="match status" value="1"/>
</dbReference>
<gene>
    <name evidence="3" type="ORF">PBS001_LOCUS1648</name>
    <name evidence="2" type="ORF">PBS003_LOCUS6590</name>
</gene>
<proteinExistence type="predicted"/>
<dbReference type="Gene3D" id="3.30.420.10">
    <property type="entry name" value="Ribonuclease H-like superfamily/Ribonuclease H"/>
    <property type="match status" value="1"/>
</dbReference>
<dbReference type="Proteomes" id="UP001158986">
    <property type="component" value="Unassembled WGS sequence"/>
</dbReference>
<dbReference type="EMBL" id="CAKKTJ010000322">
    <property type="protein sequence ID" value="CAH0479963.1"/>
    <property type="molecule type" value="Genomic_DNA"/>
</dbReference>
<evidence type="ECO:0000313" key="5">
    <source>
        <dbReference type="Proteomes" id="UP001160483"/>
    </source>
</evidence>
<dbReference type="EMBL" id="CAKLCB010000089">
    <property type="protein sequence ID" value="CAH0514914.1"/>
    <property type="molecule type" value="Genomic_DNA"/>
</dbReference>